<dbReference type="KEGG" id="halu:HUG12_07980"/>
<reference evidence="2 3" key="1">
    <citation type="submission" date="2020-06" db="EMBL/GenBank/DDBJ databases">
        <title>NJ-3-1, isolated from saline soil.</title>
        <authorList>
            <person name="Cui H.L."/>
            <person name="Shi X."/>
        </authorList>
    </citation>
    <scope>NUCLEOTIDE SEQUENCE [LARGE SCALE GENOMIC DNA]</scope>
    <source>
        <strain evidence="2 3">NJ-3-1</strain>
    </source>
</reference>
<dbReference type="EMBL" id="CP058579">
    <property type="protein sequence ID" value="QLG61668.1"/>
    <property type="molecule type" value="Genomic_DNA"/>
</dbReference>
<protein>
    <submittedName>
        <fullName evidence="2">Uncharacterized protein</fullName>
    </submittedName>
</protein>
<accession>A0A7D5LA62</accession>
<sequence length="84" mass="8954">MIDQPTWRSVLVSYAAMAAIPLSLWAVSRPLAAVAVLAAAAALFVGVRRAPGLARCYRECRGIAFDLGGTVRVTIAWEPTRDPA</sequence>
<feature type="transmembrane region" description="Helical" evidence="1">
    <location>
        <begin position="7"/>
        <end position="25"/>
    </location>
</feature>
<dbReference type="AlphaFoldDB" id="A0A7D5LA62"/>
<keyword evidence="1" id="KW-0472">Membrane</keyword>
<feature type="transmembrane region" description="Helical" evidence="1">
    <location>
        <begin position="31"/>
        <end position="48"/>
    </location>
</feature>
<name>A0A7D5LA62_9EURY</name>
<keyword evidence="1" id="KW-0812">Transmembrane</keyword>
<keyword evidence="1" id="KW-1133">Transmembrane helix</keyword>
<dbReference type="Proteomes" id="UP000509626">
    <property type="component" value="Chromosome"/>
</dbReference>
<evidence type="ECO:0000313" key="2">
    <source>
        <dbReference type="EMBL" id="QLG61668.1"/>
    </source>
</evidence>
<gene>
    <name evidence="2" type="ORF">HUG12_07980</name>
</gene>
<evidence type="ECO:0000313" key="3">
    <source>
        <dbReference type="Proteomes" id="UP000509626"/>
    </source>
</evidence>
<proteinExistence type="predicted"/>
<evidence type="ECO:0000256" key="1">
    <source>
        <dbReference type="SAM" id="Phobius"/>
    </source>
</evidence>
<keyword evidence="3" id="KW-1185">Reference proteome</keyword>
<organism evidence="2 3">
    <name type="scientific">Halorarum salinum</name>
    <dbReference type="NCBI Taxonomy" id="2743089"/>
    <lineage>
        <taxon>Archaea</taxon>
        <taxon>Methanobacteriati</taxon>
        <taxon>Methanobacteriota</taxon>
        <taxon>Stenosarchaea group</taxon>
        <taxon>Halobacteria</taxon>
        <taxon>Halobacteriales</taxon>
        <taxon>Haloferacaceae</taxon>
        <taxon>Halorarum</taxon>
    </lineage>
</organism>